<evidence type="ECO:0000259" key="12">
    <source>
        <dbReference type="PROSITE" id="PS50027"/>
    </source>
</evidence>
<feature type="domain" description="Laminin EGF-like" evidence="12">
    <location>
        <begin position="693"/>
        <end position="742"/>
    </location>
</feature>
<keyword evidence="6" id="KW-0084">Basement membrane</keyword>
<dbReference type="FunFam" id="2.10.25.10:FF:000082">
    <property type="entry name" value="Laminin subunit alpha 1"/>
    <property type="match status" value="1"/>
</dbReference>
<dbReference type="InterPro" id="IPR002049">
    <property type="entry name" value="LE_dom"/>
</dbReference>
<dbReference type="FunFam" id="2.10.25.10:FF:000069">
    <property type="entry name" value="Laminin subunit alpha 1"/>
    <property type="match status" value="1"/>
</dbReference>
<feature type="disulfide bond" evidence="10">
    <location>
        <begin position="344"/>
        <end position="353"/>
    </location>
</feature>
<dbReference type="PANTHER" id="PTHR10574:SF428">
    <property type="entry name" value="LAMININ SUBUNIT ALPHA-1-LIKE PROTEIN"/>
    <property type="match status" value="1"/>
</dbReference>
<dbReference type="PROSITE" id="PS50027">
    <property type="entry name" value="EGF_LAM_2"/>
    <property type="match status" value="7"/>
</dbReference>
<dbReference type="Pfam" id="PF00055">
    <property type="entry name" value="Laminin_N"/>
    <property type="match status" value="1"/>
</dbReference>
<evidence type="ECO:0000256" key="7">
    <source>
        <dbReference type="ARBA" id="ARBA00023157"/>
    </source>
</evidence>
<feature type="domain" description="Laminin EGF-like" evidence="12">
    <location>
        <begin position="853"/>
        <end position="899"/>
    </location>
</feature>
<evidence type="ECO:0000256" key="8">
    <source>
        <dbReference type="ARBA" id="ARBA00023180"/>
    </source>
</evidence>
<feature type="domain" description="Laminin N-terminal" evidence="14">
    <location>
        <begin position="1"/>
        <end position="186"/>
    </location>
</feature>
<dbReference type="PANTHER" id="PTHR10574">
    <property type="entry name" value="NETRIN/LAMININ-RELATED"/>
    <property type="match status" value="1"/>
</dbReference>
<dbReference type="Gene3D" id="2.170.300.10">
    <property type="entry name" value="Tie2 ligand-binding domain superfamily"/>
    <property type="match status" value="1"/>
</dbReference>
<proteinExistence type="predicted"/>
<dbReference type="FunFam" id="2.10.25.10:FF:000188">
    <property type="entry name" value="Laminin subunit gamma 2"/>
    <property type="match status" value="1"/>
</dbReference>
<feature type="disulfide bond" evidence="10">
    <location>
        <begin position="217"/>
        <end position="226"/>
    </location>
</feature>
<feature type="region of interest" description="Disordered" evidence="11">
    <location>
        <begin position="1"/>
        <end position="20"/>
    </location>
</feature>
<keyword evidence="8" id="KW-0325">Glycoprotein</keyword>
<dbReference type="Gene3D" id="2.60.120.260">
    <property type="entry name" value="Galactose-binding domain-like"/>
    <property type="match status" value="1"/>
</dbReference>
<feature type="domain" description="Laminin EGF-like" evidence="12">
    <location>
        <begin position="809"/>
        <end position="852"/>
    </location>
</feature>
<dbReference type="InterPro" id="IPR000742">
    <property type="entry name" value="EGF"/>
</dbReference>
<evidence type="ECO:0000313" key="16">
    <source>
        <dbReference type="Proteomes" id="UP001219518"/>
    </source>
</evidence>
<dbReference type="FunFam" id="2.10.25.10:FF:000090">
    <property type="entry name" value="laminin subunit alpha"/>
    <property type="match status" value="1"/>
</dbReference>
<dbReference type="PROSITE" id="PS51117">
    <property type="entry name" value="LAMININ_NTER"/>
    <property type="match status" value="1"/>
</dbReference>
<dbReference type="AlphaFoldDB" id="A0AAE1LJF9"/>
<evidence type="ECO:0000259" key="14">
    <source>
        <dbReference type="PROSITE" id="PS51117"/>
    </source>
</evidence>
<dbReference type="PROSITE" id="PS01248">
    <property type="entry name" value="EGF_LAM_1"/>
    <property type="match status" value="4"/>
</dbReference>
<sequence>MRSGDRTARPRPAPAALPPPRPALRSARWPVLSNVLVYLVSYVILKTGPSPRPAAWVLERSVDEAGETFTPWQYFAPTDEDCWSRYGVPATPGDPAKAVLDHDDDVICTSFHSKAYPAEDAAVHTWLVKGRPGANASSESLRAFQAARRVRLRLEKLSQAGGPAGGALADPRRAFYSIKFLSIGAQCDCNGHASKCNVVGKSGQVQRAVSGPGGCRCQHNTEGATCERCRPRYNQEPWRHGAPCVECQCHGHARACRYDPEVARAAASVDKHGVYRGGGVCLNCSDHTDGVNCERCAVGWFRLPGVAPDASKPCVPCECHPEGSTGVCAPDDTDPQVEAGACECRDGYAGYHCDRCAPGFRNFPTCEPCPCDPRGSEHAADCDGECFCKAHVEGARCDRCRPGYFGLDGRDPNGCSACYCSGITTDCTEAVLTLSEVDLYQGWLVGDIRVTETVTPVVDQDTGLLTVADADLDVDSYYWVAPPAYRGNLLASYGSTLTFRTSWVVMRGDTSGKPTPGPDLILIGSNGMRVGHGDSVHVEHNATVTVPLREARPGELPGVGWYLLRDGVRDISTRLRRTGADQDGSPYRGEPATRNQLLSVLADVQHVLVRAKYHTDQVEGALESAVLRRGEAARAEDAGGMLALVEQCACPEGYEGLSCESCAWGHARVSAQGLASNATTGLASGHRGLCVRCNCNGHAATCDPDTNVCGACEHHTTGERCERCAPGYFGDALRGLPGDCRPCACPLLLPSNNFSPTCELQTPDVTDNDVVEDYVCTACPAGHAGKHCERCADGHYGDPSAAGERCRPCECAGGPCDPLSGRCLSCPDNTDGWRCEKCKPGHYGDPAQGCRPCGCSAPGSAADSCHAVTGQCECRPRFSGRTCERCEDGLGNVTAGCVACACDPRGAASAACDPVSGACPCRTGYAPPLCAACLQHHYHNPDTGCEGESSPLSGDATV</sequence>
<keyword evidence="5" id="KW-0677">Repeat</keyword>
<feature type="domain" description="Laminin EGF-like" evidence="12">
    <location>
        <begin position="369"/>
        <end position="417"/>
    </location>
</feature>
<evidence type="ECO:0000313" key="15">
    <source>
        <dbReference type="EMBL" id="KAK3921963.1"/>
    </source>
</evidence>
<dbReference type="Proteomes" id="UP001219518">
    <property type="component" value="Unassembled WGS sequence"/>
</dbReference>
<comment type="caution">
    <text evidence="15">The sequence shown here is derived from an EMBL/GenBank/DDBJ whole genome shotgun (WGS) entry which is preliminary data.</text>
</comment>
<accession>A0AAE1LJF9</accession>
<feature type="domain" description="Laminin EGF-like" evidence="12">
    <location>
        <begin position="187"/>
        <end position="246"/>
    </location>
</feature>
<evidence type="ECO:0000256" key="1">
    <source>
        <dbReference type="ARBA" id="ARBA00004302"/>
    </source>
</evidence>
<feature type="disulfide bond" evidence="10">
    <location>
        <begin position="900"/>
        <end position="912"/>
    </location>
</feature>
<keyword evidence="2" id="KW-0964">Secreted</keyword>
<organism evidence="15 16">
    <name type="scientific">Frankliniella fusca</name>
    <dbReference type="NCBI Taxonomy" id="407009"/>
    <lineage>
        <taxon>Eukaryota</taxon>
        <taxon>Metazoa</taxon>
        <taxon>Ecdysozoa</taxon>
        <taxon>Arthropoda</taxon>
        <taxon>Hexapoda</taxon>
        <taxon>Insecta</taxon>
        <taxon>Pterygota</taxon>
        <taxon>Neoptera</taxon>
        <taxon>Paraneoptera</taxon>
        <taxon>Thysanoptera</taxon>
        <taxon>Terebrantia</taxon>
        <taxon>Thripoidea</taxon>
        <taxon>Thripidae</taxon>
        <taxon>Frankliniella</taxon>
    </lineage>
</organism>
<keyword evidence="7 10" id="KW-1015">Disulfide bond</keyword>
<evidence type="ECO:0000256" key="6">
    <source>
        <dbReference type="ARBA" id="ARBA00022869"/>
    </source>
</evidence>
<keyword evidence="9 10" id="KW-0424">Laminin EGF-like domain</keyword>
<feature type="disulfide bond" evidence="10">
    <location>
        <begin position="874"/>
        <end position="883"/>
    </location>
</feature>
<evidence type="ECO:0000256" key="5">
    <source>
        <dbReference type="ARBA" id="ARBA00022737"/>
    </source>
</evidence>
<feature type="disulfide bond" evidence="10">
    <location>
        <begin position="921"/>
        <end position="930"/>
    </location>
</feature>
<dbReference type="GO" id="GO:0009888">
    <property type="term" value="P:tissue development"/>
    <property type="evidence" value="ECO:0007669"/>
    <property type="project" value="TreeGrafter"/>
</dbReference>
<feature type="compositionally biased region" description="Pro residues" evidence="11">
    <location>
        <begin position="11"/>
        <end position="20"/>
    </location>
</feature>
<evidence type="ECO:0000256" key="4">
    <source>
        <dbReference type="ARBA" id="ARBA00022729"/>
    </source>
</evidence>
<keyword evidence="3" id="KW-0272">Extracellular matrix</keyword>
<dbReference type="GO" id="GO:0048731">
    <property type="term" value="P:system development"/>
    <property type="evidence" value="ECO:0007669"/>
    <property type="project" value="UniProtKB-ARBA"/>
</dbReference>
<dbReference type="SMART" id="SM00136">
    <property type="entry name" value="LamNT"/>
    <property type="match status" value="1"/>
</dbReference>
<keyword evidence="4" id="KW-0732">Signal</keyword>
<feature type="domain" description="Laminin IV type A" evidence="13">
    <location>
        <begin position="438"/>
        <end position="647"/>
    </location>
</feature>
<feature type="disulfide bond" evidence="10">
    <location>
        <begin position="853"/>
        <end position="865"/>
    </location>
</feature>
<dbReference type="SMART" id="SM00281">
    <property type="entry name" value="LamB"/>
    <property type="match status" value="1"/>
</dbReference>
<name>A0AAE1LJF9_9NEOP</name>
<comment type="caution">
    <text evidence="10">Lacks conserved residue(s) required for the propagation of feature annotation.</text>
</comment>
<evidence type="ECO:0000256" key="3">
    <source>
        <dbReference type="ARBA" id="ARBA00022530"/>
    </source>
</evidence>
<dbReference type="FunFam" id="2.10.25.10:FF:000106">
    <property type="entry name" value="Heparan sulfate proteoglycan 2"/>
    <property type="match status" value="1"/>
</dbReference>
<dbReference type="EMBL" id="JAHWGI010001056">
    <property type="protein sequence ID" value="KAK3921963.1"/>
    <property type="molecule type" value="Genomic_DNA"/>
</dbReference>
<feature type="disulfide bond" evidence="10">
    <location>
        <begin position="388"/>
        <end position="397"/>
    </location>
</feature>
<feature type="disulfide bond" evidence="10">
    <location>
        <begin position="712"/>
        <end position="721"/>
    </location>
</feature>
<feature type="disulfide bond" evidence="10">
    <location>
        <begin position="902"/>
        <end position="919"/>
    </location>
</feature>
<protein>
    <submittedName>
        <fullName evidence="15">Laminin subunit alpha-1</fullName>
    </submittedName>
</protein>
<dbReference type="Pfam" id="PF00052">
    <property type="entry name" value="Laminin_B"/>
    <property type="match status" value="1"/>
</dbReference>
<dbReference type="InterPro" id="IPR050440">
    <property type="entry name" value="Laminin/Netrin_ECM"/>
</dbReference>
<evidence type="ECO:0000259" key="13">
    <source>
        <dbReference type="PROSITE" id="PS51115"/>
    </source>
</evidence>
<reference evidence="15" key="2">
    <citation type="journal article" date="2023" name="BMC Genomics">
        <title>Pest status, molecular evolution, and epigenetic factors derived from the genome assembly of Frankliniella fusca, a thysanopteran phytovirus vector.</title>
        <authorList>
            <person name="Catto M.A."/>
            <person name="Labadie P.E."/>
            <person name="Jacobson A.L."/>
            <person name="Kennedy G.G."/>
            <person name="Srinivasan R."/>
            <person name="Hunt B.G."/>
        </authorList>
    </citation>
    <scope>NUCLEOTIDE SEQUENCE</scope>
    <source>
        <strain evidence="15">PL_HMW_Pooled</strain>
    </source>
</reference>
<dbReference type="CDD" id="cd00055">
    <property type="entry name" value="EGF_Lam"/>
    <property type="match status" value="7"/>
</dbReference>
<gene>
    <name evidence="15" type="ORF">KUF71_011139</name>
</gene>
<feature type="domain" description="Laminin EGF-like" evidence="12">
    <location>
        <begin position="900"/>
        <end position="947"/>
    </location>
</feature>
<evidence type="ECO:0000256" key="11">
    <source>
        <dbReference type="SAM" id="MobiDB-lite"/>
    </source>
</evidence>
<reference evidence="15" key="1">
    <citation type="submission" date="2021-07" db="EMBL/GenBank/DDBJ databases">
        <authorList>
            <person name="Catto M.A."/>
            <person name="Jacobson A."/>
            <person name="Kennedy G."/>
            <person name="Labadie P."/>
            <person name="Hunt B.G."/>
            <person name="Srinivasan R."/>
        </authorList>
    </citation>
    <scope>NUCLEOTIDE SEQUENCE</scope>
    <source>
        <strain evidence="15">PL_HMW_Pooled</strain>
        <tissue evidence="15">Head</tissue>
    </source>
</reference>
<dbReference type="PROSITE" id="PS51115">
    <property type="entry name" value="LAMININ_IVA"/>
    <property type="match status" value="1"/>
</dbReference>
<dbReference type="PRINTS" id="PR00011">
    <property type="entry name" value="EGFLAMININ"/>
</dbReference>
<dbReference type="GO" id="GO:0005604">
    <property type="term" value="C:basement membrane"/>
    <property type="evidence" value="ECO:0007669"/>
    <property type="project" value="UniProtKB-SubCell"/>
</dbReference>
<evidence type="ECO:0000256" key="9">
    <source>
        <dbReference type="ARBA" id="ARBA00023292"/>
    </source>
</evidence>
<dbReference type="InterPro" id="IPR000034">
    <property type="entry name" value="Laminin_IV"/>
</dbReference>
<dbReference type="Pfam" id="PF24973">
    <property type="entry name" value="EGF_LMN_ATRN"/>
    <property type="match status" value="1"/>
</dbReference>
<feature type="disulfide bond" evidence="10">
    <location>
        <begin position="826"/>
        <end position="835"/>
    </location>
</feature>
<feature type="disulfide bond" evidence="10">
    <location>
        <begin position="855"/>
        <end position="872"/>
    </location>
</feature>
<dbReference type="GO" id="GO:0009887">
    <property type="term" value="P:animal organ morphogenesis"/>
    <property type="evidence" value="ECO:0007669"/>
    <property type="project" value="TreeGrafter"/>
</dbReference>
<evidence type="ECO:0000256" key="2">
    <source>
        <dbReference type="ARBA" id="ARBA00022525"/>
    </source>
</evidence>
<comment type="subcellular location">
    <subcellularLocation>
        <location evidence="1">Secreted</location>
        <location evidence="1">Extracellular space</location>
        <location evidence="1">Extracellular matrix</location>
        <location evidence="1">Basement membrane</location>
    </subcellularLocation>
</comment>
<feature type="domain" description="Laminin EGF-like" evidence="12">
    <location>
        <begin position="317"/>
        <end position="368"/>
    </location>
</feature>
<dbReference type="SMART" id="SM00180">
    <property type="entry name" value="EGF_Lam"/>
    <property type="match status" value="9"/>
</dbReference>
<evidence type="ECO:0000256" key="10">
    <source>
        <dbReference type="PROSITE-ProRule" id="PRU00460"/>
    </source>
</evidence>
<keyword evidence="16" id="KW-1185">Reference proteome</keyword>
<dbReference type="InterPro" id="IPR056863">
    <property type="entry name" value="LMN_ATRN_NET-like_EGF"/>
</dbReference>
<dbReference type="Gene3D" id="2.10.25.10">
    <property type="entry name" value="Laminin"/>
    <property type="match status" value="7"/>
</dbReference>
<dbReference type="Pfam" id="PF00053">
    <property type="entry name" value="EGF_laminin"/>
    <property type="match status" value="9"/>
</dbReference>
<dbReference type="SUPFAM" id="SSF57196">
    <property type="entry name" value="EGF/Laminin"/>
    <property type="match status" value="8"/>
</dbReference>
<dbReference type="SMART" id="SM00181">
    <property type="entry name" value="EGF"/>
    <property type="match status" value="5"/>
</dbReference>
<dbReference type="InterPro" id="IPR008211">
    <property type="entry name" value="Laminin_N"/>
</dbReference>